<dbReference type="WBParaSite" id="NBR_0000668101-mRNA-1">
    <property type="protein sequence ID" value="NBR_0000668101-mRNA-1"/>
    <property type="gene ID" value="NBR_0000668101"/>
</dbReference>
<dbReference type="Gene3D" id="3.20.20.80">
    <property type="entry name" value="Glycosidases"/>
    <property type="match status" value="1"/>
</dbReference>
<evidence type="ECO:0000313" key="5">
    <source>
        <dbReference type="EMBL" id="VDL70271.1"/>
    </source>
</evidence>
<proteinExistence type="inferred from homology"/>
<dbReference type="PANTHER" id="PTHR46066">
    <property type="entry name" value="CHITINASE DOMAIN-CONTAINING PROTEIN 1 FAMILY MEMBER"/>
    <property type="match status" value="1"/>
</dbReference>
<dbReference type="AlphaFoldDB" id="A0A0N4XV79"/>
<dbReference type="Pfam" id="PF00704">
    <property type="entry name" value="Glyco_hydro_18"/>
    <property type="match status" value="1"/>
</dbReference>
<feature type="domain" description="GH18" evidence="4">
    <location>
        <begin position="74"/>
        <end position="388"/>
    </location>
</feature>
<dbReference type="EMBL" id="UYSL01019822">
    <property type="protein sequence ID" value="VDL70271.1"/>
    <property type="molecule type" value="Genomic_DNA"/>
</dbReference>
<protein>
    <recommendedName>
        <fullName evidence="2">Chitinase domain-containing protein 1</fullName>
    </recommendedName>
</protein>
<dbReference type="GO" id="GO:0005975">
    <property type="term" value="P:carbohydrate metabolic process"/>
    <property type="evidence" value="ECO:0007669"/>
    <property type="project" value="InterPro"/>
</dbReference>
<accession>A0A0N4XV79</accession>
<dbReference type="InterPro" id="IPR029070">
    <property type="entry name" value="Chitinase_insertion_sf"/>
</dbReference>
<organism evidence="7">
    <name type="scientific">Nippostrongylus brasiliensis</name>
    <name type="common">Rat hookworm</name>
    <dbReference type="NCBI Taxonomy" id="27835"/>
    <lineage>
        <taxon>Eukaryota</taxon>
        <taxon>Metazoa</taxon>
        <taxon>Ecdysozoa</taxon>
        <taxon>Nematoda</taxon>
        <taxon>Chromadorea</taxon>
        <taxon>Rhabditida</taxon>
        <taxon>Rhabditina</taxon>
        <taxon>Rhabditomorpha</taxon>
        <taxon>Strongyloidea</taxon>
        <taxon>Heligmosomidae</taxon>
        <taxon>Nippostrongylus</taxon>
    </lineage>
</organism>
<evidence type="ECO:0000256" key="3">
    <source>
        <dbReference type="SAM" id="SignalP"/>
    </source>
</evidence>
<keyword evidence="3" id="KW-0732">Signal</keyword>
<sequence>MLWLRISVLLVLITLSSQKGKSDRKVKKVEDEKTSEEAAKEVQLPLLHPHSSVTKESILKNHEIVDFSERKFENPVLVYVTPWNNKGYDLAKWISHKVTHVSPVWLQIKPQTADMSYSCRIQGIHDIDHDWMNEVRKNNSNVAIVPRVLFEEWGAELIVEFFTNERWMHRCLGDLMNLLTRSQFDGAVIEVWMNAMIQSRGRASELMVEMLRSWSSSFHERNLQLIVPVGPPLTPSNKLSGMFLPAHLYALAEKVDYVQIMTYDYRTDDPTGVAPYDWVKQSIEVLVGKSPDLAKQLLVGLNYYGYHFTSNEPQAINYDTYLEKVKKSNSKLEWDSEVKEHVLKIGKSQIYYPSLTSIEMRLNLARKYEVGVGIWDFGQGLNYFTQLL</sequence>
<feature type="signal peptide" evidence="3">
    <location>
        <begin position="1"/>
        <end position="18"/>
    </location>
</feature>
<dbReference type="SMART" id="SM00636">
    <property type="entry name" value="Glyco_18"/>
    <property type="match status" value="1"/>
</dbReference>
<dbReference type="InterPro" id="IPR011583">
    <property type="entry name" value="Chitinase_II/V-like_cat"/>
</dbReference>
<evidence type="ECO:0000313" key="7">
    <source>
        <dbReference type="WBParaSite" id="NBR_0000668101-mRNA-1"/>
    </source>
</evidence>
<evidence type="ECO:0000256" key="1">
    <source>
        <dbReference type="ARBA" id="ARBA00009336"/>
    </source>
</evidence>
<keyword evidence="6" id="KW-1185">Reference proteome</keyword>
<dbReference type="GO" id="GO:0070492">
    <property type="term" value="F:oligosaccharide binding"/>
    <property type="evidence" value="ECO:0007669"/>
    <property type="project" value="TreeGrafter"/>
</dbReference>
<feature type="chain" id="PRO_5043124846" description="Chitinase domain-containing protein 1" evidence="3">
    <location>
        <begin position="19"/>
        <end position="388"/>
    </location>
</feature>
<dbReference type="InterPro" id="IPR017853">
    <property type="entry name" value="GH"/>
</dbReference>
<dbReference type="OMA" id="YSINERI"/>
<gene>
    <name evidence="5" type="ORF">NBR_LOCUS6682</name>
</gene>
<dbReference type="PANTHER" id="PTHR46066:SF2">
    <property type="entry name" value="CHITINASE DOMAIN-CONTAINING PROTEIN 1"/>
    <property type="match status" value="1"/>
</dbReference>
<evidence type="ECO:0000259" key="4">
    <source>
        <dbReference type="PROSITE" id="PS51910"/>
    </source>
</evidence>
<comment type="similarity">
    <text evidence="1">Belongs to the glycosyl hydrolase 18 family.</text>
</comment>
<dbReference type="PROSITE" id="PS51910">
    <property type="entry name" value="GH18_2"/>
    <property type="match status" value="1"/>
</dbReference>
<dbReference type="Proteomes" id="UP000271162">
    <property type="component" value="Unassembled WGS sequence"/>
</dbReference>
<name>A0A0N4XV79_NIPBR</name>
<dbReference type="GO" id="GO:0012505">
    <property type="term" value="C:endomembrane system"/>
    <property type="evidence" value="ECO:0007669"/>
    <property type="project" value="TreeGrafter"/>
</dbReference>
<evidence type="ECO:0000313" key="6">
    <source>
        <dbReference type="Proteomes" id="UP000271162"/>
    </source>
</evidence>
<dbReference type="STRING" id="27835.A0A0N4XV79"/>
<dbReference type="Gene3D" id="3.10.50.10">
    <property type="match status" value="1"/>
</dbReference>
<reference evidence="7" key="1">
    <citation type="submission" date="2017-02" db="UniProtKB">
        <authorList>
            <consortium name="WormBaseParasite"/>
        </authorList>
    </citation>
    <scope>IDENTIFICATION</scope>
</reference>
<dbReference type="InterPro" id="IPR001223">
    <property type="entry name" value="Glyco_hydro18_cat"/>
</dbReference>
<dbReference type="SUPFAM" id="SSF51445">
    <property type="entry name" value="(Trans)glycosidases"/>
    <property type="match status" value="1"/>
</dbReference>
<reference evidence="5 6" key="2">
    <citation type="submission" date="2018-11" db="EMBL/GenBank/DDBJ databases">
        <authorList>
            <consortium name="Pathogen Informatics"/>
        </authorList>
    </citation>
    <scope>NUCLEOTIDE SEQUENCE [LARGE SCALE GENOMIC DNA]</scope>
</reference>
<dbReference type="GO" id="GO:0008061">
    <property type="term" value="F:chitin binding"/>
    <property type="evidence" value="ECO:0007669"/>
    <property type="project" value="InterPro"/>
</dbReference>
<evidence type="ECO:0000256" key="2">
    <source>
        <dbReference type="ARBA" id="ARBA00040976"/>
    </source>
</evidence>